<dbReference type="InterPro" id="IPR036928">
    <property type="entry name" value="AS_sf"/>
</dbReference>
<feature type="domain" description="Amidase" evidence="2">
    <location>
        <begin position="56"/>
        <end position="497"/>
    </location>
</feature>
<dbReference type="Pfam" id="PF01425">
    <property type="entry name" value="Amidase"/>
    <property type="match status" value="1"/>
</dbReference>
<protein>
    <submittedName>
        <fullName evidence="3">Amidase</fullName>
    </submittedName>
</protein>
<dbReference type="PANTHER" id="PTHR42678">
    <property type="entry name" value="AMIDASE"/>
    <property type="match status" value="1"/>
</dbReference>
<dbReference type="AlphaFoldDB" id="A0A2U8W2X9"/>
<evidence type="ECO:0000259" key="2">
    <source>
        <dbReference type="Pfam" id="PF01425"/>
    </source>
</evidence>
<gene>
    <name evidence="3" type="ORF">DK389_07795</name>
</gene>
<dbReference type="PANTHER" id="PTHR42678:SF5">
    <property type="entry name" value="GLUTAMYL-TRNA(GLN) AMIDOTRANSFERASE SUBUNIT A"/>
    <property type="match status" value="1"/>
</dbReference>
<evidence type="ECO:0000313" key="3">
    <source>
        <dbReference type="EMBL" id="AWN40453.1"/>
    </source>
</evidence>
<feature type="signal peptide" evidence="1">
    <location>
        <begin position="1"/>
        <end position="26"/>
    </location>
</feature>
<proteinExistence type="predicted"/>
<organism evidence="3 4">
    <name type="scientific">Methylobacterium durans</name>
    <dbReference type="NCBI Taxonomy" id="2202825"/>
    <lineage>
        <taxon>Bacteria</taxon>
        <taxon>Pseudomonadati</taxon>
        <taxon>Pseudomonadota</taxon>
        <taxon>Alphaproteobacteria</taxon>
        <taxon>Hyphomicrobiales</taxon>
        <taxon>Methylobacteriaceae</taxon>
        <taxon>Methylobacterium</taxon>
    </lineage>
</organism>
<dbReference type="EMBL" id="CP029550">
    <property type="protein sequence ID" value="AWN40453.1"/>
    <property type="molecule type" value="Genomic_DNA"/>
</dbReference>
<evidence type="ECO:0000313" key="4">
    <source>
        <dbReference type="Proteomes" id="UP000245926"/>
    </source>
</evidence>
<sequence length="521" mass="55586">MRAILRSRFSVAVGLALSLHAYHASAEGDSRLKLQEATVADVQSAMKDGKLTARQLVDFYLARIDAYDKKGPALNAVILVNPKAREIADDLDAKFKASGPVGPLHGVPVLLKDNTNTADMPTTGGSLSLEGYVPPEDATIVKKLKAAGAIIIAKTNLHEFAVWGETISSLGGQTRNPYDLTRTPGGSSGGTGAGLAANFGLVGIGTDTINSIRSPASANSLVGIRPTVGLVSRTGIIPYSFVQDAAGPLARTLTDAVKTLNVLVGYDAGDPATAWNAGHVEKDYTTFLKADGLKGARIGIVETLFGKEPVHQDVNNVTREAIRRMEEAGATMVSIRDPMLDTNKLVTGVSVHLYDLKPDLNSYLSDPKANAPVKSLEEIIASGKFSPNIGDEIRKSQGLDRDSAEYKDRLFIRAKLRDRVMQIMAENQLDALVYPHQQRLVVPIGARQVERNGILGSATGFPAITVPGGFSPPSESAPIGVPVGVELLGRPWDEATLIRLAYSFEQATKFRRPPESTPPIQ</sequence>
<dbReference type="KEGG" id="mets:DK389_07795"/>
<accession>A0A2U8W2X9</accession>
<keyword evidence="1" id="KW-0732">Signal</keyword>
<keyword evidence="4" id="KW-1185">Reference proteome</keyword>
<dbReference type="Gene3D" id="3.90.1300.10">
    <property type="entry name" value="Amidase signature (AS) domain"/>
    <property type="match status" value="1"/>
</dbReference>
<dbReference type="Proteomes" id="UP000245926">
    <property type="component" value="Chromosome"/>
</dbReference>
<reference evidence="4" key="1">
    <citation type="submission" date="2018-05" db="EMBL/GenBank/DDBJ databases">
        <title>Complete Genome Sequence of Methylobacterium sp. 17SD2-17.</title>
        <authorList>
            <person name="Srinivasan S."/>
        </authorList>
    </citation>
    <scope>NUCLEOTIDE SEQUENCE [LARGE SCALE GENOMIC DNA]</scope>
    <source>
        <strain evidence="4">17SD2-17</strain>
    </source>
</reference>
<dbReference type="OrthoDB" id="8872210at2"/>
<evidence type="ECO:0000256" key="1">
    <source>
        <dbReference type="SAM" id="SignalP"/>
    </source>
</evidence>
<dbReference type="SUPFAM" id="SSF75304">
    <property type="entry name" value="Amidase signature (AS) enzymes"/>
    <property type="match status" value="1"/>
</dbReference>
<feature type="chain" id="PRO_5015906951" evidence="1">
    <location>
        <begin position="27"/>
        <end position="521"/>
    </location>
</feature>
<name>A0A2U8W2X9_9HYPH</name>
<dbReference type="InterPro" id="IPR023631">
    <property type="entry name" value="Amidase_dom"/>
</dbReference>